<name>A0A1N6K0H5_9BURK</name>
<sequence>MTEGNMTIPRALALLAIAGSALAAFPAFSQGSMQPTAQPATNDVKTMQFDLQHRSREIHWPEGFNPETADLFSHNETVIHASCERVWDNIIDATKWPQWYPNSKDVHIIGDSPVLTRDSVFHWTTFGLQLESRIHEFVPYTRIGWYGYAPGTQPSFYHTWYLTPEGSSCRVAMDEVGNGAAPAHLRETDESLMHRGHDLWLATLKWVSEEH</sequence>
<dbReference type="Proteomes" id="UP000184693">
    <property type="component" value="Unassembled WGS sequence"/>
</dbReference>
<reference evidence="2 3" key="1">
    <citation type="submission" date="2016-11" db="EMBL/GenBank/DDBJ databases">
        <authorList>
            <person name="Jaros S."/>
            <person name="Januszkiewicz K."/>
            <person name="Wedrychowicz H."/>
        </authorList>
    </citation>
    <scope>NUCLEOTIDE SEQUENCE [LARGE SCALE GENOMIC DNA]</scope>
    <source>
        <strain evidence="2 3">GAS86</strain>
    </source>
</reference>
<dbReference type="AlphaFoldDB" id="A0A1N6K0H5"/>
<feature type="signal peptide" evidence="1">
    <location>
        <begin position="1"/>
        <end position="23"/>
    </location>
</feature>
<accession>A0A1N6K0H5</accession>
<gene>
    <name evidence="2" type="ORF">SAMN05444168_5659</name>
</gene>
<evidence type="ECO:0000313" key="3">
    <source>
        <dbReference type="Proteomes" id="UP000184693"/>
    </source>
</evidence>
<evidence type="ECO:0000256" key="1">
    <source>
        <dbReference type="SAM" id="SignalP"/>
    </source>
</evidence>
<organism evidence="2 3">
    <name type="scientific">Paraburkholderia phenazinium</name>
    <dbReference type="NCBI Taxonomy" id="60549"/>
    <lineage>
        <taxon>Bacteria</taxon>
        <taxon>Pseudomonadati</taxon>
        <taxon>Pseudomonadota</taxon>
        <taxon>Betaproteobacteria</taxon>
        <taxon>Burkholderiales</taxon>
        <taxon>Burkholderiaceae</taxon>
        <taxon>Paraburkholderia</taxon>
    </lineage>
</organism>
<dbReference type="Pfam" id="PF10604">
    <property type="entry name" value="Polyketide_cyc2"/>
    <property type="match status" value="1"/>
</dbReference>
<evidence type="ECO:0000313" key="2">
    <source>
        <dbReference type="EMBL" id="SIO50094.1"/>
    </source>
</evidence>
<dbReference type="RefSeq" id="WP_074267602.1">
    <property type="nucleotide sequence ID" value="NZ_FSRM01000002.1"/>
</dbReference>
<dbReference type="InterPro" id="IPR023393">
    <property type="entry name" value="START-like_dom_sf"/>
</dbReference>
<dbReference type="SUPFAM" id="SSF55961">
    <property type="entry name" value="Bet v1-like"/>
    <property type="match status" value="1"/>
</dbReference>
<dbReference type="OrthoDB" id="838646at2"/>
<dbReference type="Gene3D" id="3.30.530.20">
    <property type="match status" value="1"/>
</dbReference>
<proteinExistence type="predicted"/>
<dbReference type="EMBL" id="FSRM01000002">
    <property type="protein sequence ID" value="SIO50094.1"/>
    <property type="molecule type" value="Genomic_DNA"/>
</dbReference>
<feature type="chain" id="PRO_5012184595" evidence="1">
    <location>
        <begin position="24"/>
        <end position="211"/>
    </location>
</feature>
<keyword evidence="1" id="KW-0732">Signal</keyword>
<protein>
    <submittedName>
        <fullName evidence="2">Polyketide cyclase / dehydrase and lipid transport</fullName>
    </submittedName>
</protein>
<dbReference type="InterPro" id="IPR019587">
    <property type="entry name" value="Polyketide_cyclase/dehydratase"/>
</dbReference>